<proteinExistence type="inferred from homology"/>
<keyword evidence="1" id="KW-0233">DNA recombination</keyword>
<evidence type="ECO:0000259" key="3">
    <source>
        <dbReference type="Pfam" id="PF05970"/>
    </source>
</evidence>
<comment type="catalytic activity">
    <reaction evidence="1">
        <text>ATP + H2O = ADP + phosphate + H(+)</text>
        <dbReference type="Rhea" id="RHEA:13065"/>
        <dbReference type="ChEBI" id="CHEBI:15377"/>
        <dbReference type="ChEBI" id="CHEBI:15378"/>
        <dbReference type="ChEBI" id="CHEBI:30616"/>
        <dbReference type="ChEBI" id="CHEBI:43474"/>
        <dbReference type="ChEBI" id="CHEBI:456216"/>
        <dbReference type="EC" id="5.6.2.3"/>
    </reaction>
</comment>
<accession>A0AAD5S7E8</accession>
<evidence type="ECO:0000256" key="2">
    <source>
        <dbReference type="SAM" id="Coils"/>
    </source>
</evidence>
<keyword evidence="1" id="KW-0547">Nucleotide-binding</keyword>
<gene>
    <name evidence="4" type="ORF">HK097_001068</name>
</gene>
<evidence type="ECO:0000256" key="1">
    <source>
        <dbReference type="RuleBase" id="RU363044"/>
    </source>
</evidence>
<dbReference type="EMBL" id="JADGJD010001201">
    <property type="protein sequence ID" value="KAJ3045991.1"/>
    <property type="molecule type" value="Genomic_DNA"/>
</dbReference>
<keyword evidence="1" id="KW-0067">ATP-binding</keyword>
<organism evidence="4 5">
    <name type="scientific">Rhizophlyctis rosea</name>
    <dbReference type="NCBI Taxonomy" id="64517"/>
    <lineage>
        <taxon>Eukaryota</taxon>
        <taxon>Fungi</taxon>
        <taxon>Fungi incertae sedis</taxon>
        <taxon>Chytridiomycota</taxon>
        <taxon>Chytridiomycota incertae sedis</taxon>
        <taxon>Chytridiomycetes</taxon>
        <taxon>Rhizophlyctidales</taxon>
        <taxon>Rhizophlyctidaceae</taxon>
        <taxon>Rhizophlyctis</taxon>
    </lineage>
</organism>
<evidence type="ECO:0000313" key="4">
    <source>
        <dbReference type="EMBL" id="KAJ3045991.1"/>
    </source>
</evidence>
<keyword evidence="1" id="KW-0234">DNA repair</keyword>
<keyword evidence="1" id="KW-0227">DNA damage</keyword>
<comment type="caution">
    <text evidence="4">The sequence shown here is derived from an EMBL/GenBank/DDBJ whole genome shotgun (WGS) entry which is preliminary data.</text>
</comment>
<dbReference type="SUPFAM" id="SSF52540">
    <property type="entry name" value="P-loop containing nucleoside triphosphate hydrolases"/>
    <property type="match status" value="1"/>
</dbReference>
<name>A0AAD5S7E8_9FUNG</name>
<dbReference type="AlphaFoldDB" id="A0AAD5S7E8"/>
<dbReference type="Proteomes" id="UP001212841">
    <property type="component" value="Unassembled WGS sequence"/>
</dbReference>
<comment type="cofactor">
    <cofactor evidence="1">
        <name>Mg(2+)</name>
        <dbReference type="ChEBI" id="CHEBI:18420"/>
    </cofactor>
</comment>
<feature type="coiled-coil region" evidence="2">
    <location>
        <begin position="52"/>
        <end position="86"/>
    </location>
</feature>
<dbReference type="InterPro" id="IPR027417">
    <property type="entry name" value="P-loop_NTPase"/>
</dbReference>
<keyword evidence="1" id="KW-0378">Hydrolase</keyword>
<dbReference type="GO" id="GO:0043139">
    <property type="term" value="F:5'-3' DNA helicase activity"/>
    <property type="evidence" value="ECO:0007669"/>
    <property type="project" value="UniProtKB-EC"/>
</dbReference>
<keyword evidence="2" id="KW-0175">Coiled coil</keyword>
<keyword evidence="1" id="KW-0347">Helicase</keyword>
<comment type="similarity">
    <text evidence="1">Belongs to the helicase family.</text>
</comment>
<dbReference type="Pfam" id="PF05970">
    <property type="entry name" value="PIF1"/>
    <property type="match status" value="1"/>
</dbReference>
<dbReference type="GO" id="GO:0000723">
    <property type="term" value="P:telomere maintenance"/>
    <property type="evidence" value="ECO:0007669"/>
    <property type="project" value="InterPro"/>
</dbReference>
<sequence length="1198" mass="140106">MAPKYEYVDGVKYRINSPRHRAALRRVERQQRAIAVPTEAEIKKEEKRQRINKNARERYARKKAQKKEEELAAKKLRDELAAQMLQEELDQFADLEWDMREEDSVVRRIQALTENYIEDEEEKNPTTVSADGDITEDRWQRIRDAVDELDLEEGKVYHIGITLRVELGKHDLSGNLFSVGLHDDVTGEDYDFQTNIYGKDVLQSVINYAEHWRSGGASSFQIYDVKYCLIDIAESQGGKKQKQHLREQLQKKRKLTGSLKLFVEGVDQNETDDNTCGIQMIKNFTGLKKRSLIETIIGEFKRNYDDGISCMDVQKVCDRYKRTHVVVGIDGEVIYKQKKESGGNRKKTFKYYAIGDHFYPIVDESLRKSLQSEPDTLDICVKCGSEFPFVLGRDDCENCGGQIDCNKMLIDERKKVRKSRPLYKPRKPLVQKKRILYEDMTADELQKIHEGALEWEEPTQIVVTDPTRDLEHLIVSNGLLTLARNISASRVTILDEDKVQRRRIGVTKFKLSKTVEYLWNPHFETMVTASKSLNIPFTSQTPMKLMLEYYRYASGSATSSFNKWTEAWYPNNHFAIERVFHKSLRNVKEVDCYDLNRCYENAARKKKSPWTLIHAADFPEPYDDLRRENNPIGSLLPGVYVIEFGDMENQPEWFQKLFFVTKDTSKNRYYHHEYVNWLYNNGIDFTIHEQILAQKTVPAEFFNIMFDRFYETFGEALAKTTIREMIGYFNKRTQKQYEVAYSNSLVDLHHKYLCRGFVKEVHNETGEEKFYRATTYKEYEIDDNHIPIYQQIIEQYWIDFFTLARSFPTEDWVMCKTDEMVVRKGSLLDAEMSKNLSFKMPEVTEQKLNTMFNFSRRDFYDPLSSFIPISAERGFFEWKQLPPETWTTNESKFDESCLVMGRGGVGKSYGMKQMLQRLPEERVLKTASTHKSARLIGGETLHSALQYNNEMKYFSISSKTLKEKSHIIIDEALMLSRDVIRALVVLKRKNSHLKFILLGDPSQLPPVEHRIGNMAYDFSNNPLMMELCNYSLIKLTRNYRNSELTQIYDMLDEGQIAEIKEKVGKKSLEPQLHIIYDNYRRKLLGTYIANRERKRLKRPKNIVEGGGKKLMVFRDAKLYATITKKEFYTNQQQFTVKSFNGGEVILKTLKGTKNGYEITLSGEEVAKNFEYSYARTVYGVQGETLEVEYVIHRWDKLS</sequence>
<dbReference type="InterPro" id="IPR010285">
    <property type="entry name" value="DNA_helicase_pif1-like_DEAD"/>
</dbReference>
<dbReference type="GO" id="GO:0005524">
    <property type="term" value="F:ATP binding"/>
    <property type="evidence" value="ECO:0007669"/>
    <property type="project" value="UniProtKB-KW"/>
</dbReference>
<dbReference type="GO" id="GO:0006310">
    <property type="term" value="P:DNA recombination"/>
    <property type="evidence" value="ECO:0007669"/>
    <property type="project" value="UniProtKB-KW"/>
</dbReference>
<feature type="non-terminal residue" evidence="4">
    <location>
        <position position="1198"/>
    </location>
</feature>
<reference evidence="4" key="1">
    <citation type="submission" date="2020-05" db="EMBL/GenBank/DDBJ databases">
        <title>Phylogenomic resolution of chytrid fungi.</title>
        <authorList>
            <person name="Stajich J.E."/>
            <person name="Amses K."/>
            <person name="Simmons R."/>
            <person name="Seto K."/>
            <person name="Myers J."/>
            <person name="Bonds A."/>
            <person name="Quandt C.A."/>
            <person name="Barry K."/>
            <person name="Liu P."/>
            <person name="Grigoriev I."/>
            <person name="Longcore J.E."/>
            <person name="James T.Y."/>
        </authorList>
    </citation>
    <scope>NUCLEOTIDE SEQUENCE</scope>
    <source>
        <strain evidence="4">JEL0318</strain>
    </source>
</reference>
<dbReference type="GO" id="GO:0016787">
    <property type="term" value="F:hydrolase activity"/>
    <property type="evidence" value="ECO:0007669"/>
    <property type="project" value="UniProtKB-KW"/>
</dbReference>
<dbReference type="GO" id="GO:0006281">
    <property type="term" value="P:DNA repair"/>
    <property type="evidence" value="ECO:0007669"/>
    <property type="project" value="UniProtKB-KW"/>
</dbReference>
<dbReference type="EC" id="5.6.2.3" evidence="1"/>
<evidence type="ECO:0000313" key="5">
    <source>
        <dbReference type="Proteomes" id="UP001212841"/>
    </source>
</evidence>
<protein>
    <recommendedName>
        <fullName evidence="1">ATP-dependent DNA helicase</fullName>
        <ecNumber evidence="1">5.6.2.3</ecNumber>
    </recommendedName>
</protein>
<dbReference type="Gene3D" id="3.40.50.300">
    <property type="entry name" value="P-loop containing nucleotide triphosphate hydrolases"/>
    <property type="match status" value="1"/>
</dbReference>
<keyword evidence="5" id="KW-1185">Reference proteome</keyword>
<feature type="domain" description="DNA helicase Pif1-like DEAD-box helicase" evidence="3">
    <location>
        <begin position="896"/>
        <end position="1043"/>
    </location>
</feature>